<evidence type="ECO:0000313" key="2">
    <source>
        <dbReference type="EMBL" id="CAA9418068.1"/>
    </source>
</evidence>
<dbReference type="Pfam" id="PF08309">
    <property type="entry name" value="LVIVD"/>
    <property type="match status" value="2"/>
</dbReference>
<evidence type="ECO:0000256" key="1">
    <source>
        <dbReference type="SAM" id="SignalP"/>
    </source>
</evidence>
<feature type="chain" id="PRO_5026737994" evidence="1">
    <location>
        <begin position="25"/>
        <end position="299"/>
    </location>
</feature>
<dbReference type="InterPro" id="IPR013211">
    <property type="entry name" value="LVIVD"/>
</dbReference>
<feature type="non-terminal residue" evidence="2">
    <location>
        <position position="299"/>
    </location>
</feature>
<reference evidence="2" key="1">
    <citation type="submission" date="2020-02" db="EMBL/GenBank/DDBJ databases">
        <authorList>
            <person name="Meier V. D."/>
        </authorList>
    </citation>
    <scope>NUCLEOTIDE SEQUENCE</scope>
    <source>
        <strain evidence="2">AVDCRST_MAG64</strain>
    </source>
</reference>
<keyword evidence="1" id="KW-0732">Signal</keyword>
<proteinExistence type="predicted"/>
<dbReference type="AlphaFoldDB" id="A0A6J4PKP9"/>
<feature type="signal peptide" evidence="1">
    <location>
        <begin position="1"/>
        <end position="24"/>
    </location>
</feature>
<gene>
    <name evidence="2" type="ORF">AVDCRST_MAG64-2692</name>
</gene>
<protein>
    <submittedName>
        <fullName evidence="2">Uncharacterized protein</fullName>
    </submittedName>
</protein>
<name>A0A6J4PKP9_9BACT</name>
<organism evidence="2">
    <name type="scientific">uncultured Phycisphaerae bacterium</name>
    <dbReference type="NCBI Taxonomy" id="904963"/>
    <lineage>
        <taxon>Bacteria</taxon>
        <taxon>Pseudomonadati</taxon>
        <taxon>Planctomycetota</taxon>
        <taxon>Phycisphaerae</taxon>
        <taxon>environmental samples</taxon>
    </lineage>
</organism>
<sequence length="299" mass="31677">MRHRPLLVLAALTILCSLPVAASAHEKESAYSSAYASYFGDGDPVGMLGASRLADPQPLEGTGKNMQIVANVPMAGTVAGSDIELAGDYAYVGSYGEGVVIVDIKDPLRPKRAGVFSCPEGGQFDVQLQPGSNPQYMVMAIESVNNTCHKGDEGFVLVDISDKANPKEVAFVGQKKVADGGGGLQDGSHNTTMDWPYLYNNQYQPTHGQQDGNRGQVDVFDLRKLIANPTDLKPLAVLPAVGGGFHDLQVDHRPDGKVLGYGASIGFTDVLDLTDPAKPKFLNRFAAAEHGVGISHGIE</sequence>
<dbReference type="EMBL" id="CADCUQ010000608">
    <property type="protein sequence ID" value="CAA9418068.1"/>
    <property type="molecule type" value="Genomic_DNA"/>
</dbReference>
<accession>A0A6J4PKP9</accession>
<dbReference type="SUPFAM" id="SSF101908">
    <property type="entry name" value="Putative isomerase YbhE"/>
    <property type="match status" value="1"/>
</dbReference>